<evidence type="ECO:0000256" key="7">
    <source>
        <dbReference type="ARBA" id="ARBA00023136"/>
    </source>
</evidence>
<dbReference type="Pfam" id="PF00005">
    <property type="entry name" value="ABC_tran"/>
    <property type="match status" value="1"/>
</dbReference>
<dbReference type="GO" id="GO:0005886">
    <property type="term" value="C:plasma membrane"/>
    <property type="evidence" value="ECO:0007669"/>
    <property type="project" value="UniProtKB-SubCell"/>
</dbReference>
<dbReference type="SMART" id="SM00382">
    <property type="entry name" value="AAA"/>
    <property type="match status" value="1"/>
</dbReference>
<dbReference type="InterPro" id="IPR003593">
    <property type="entry name" value="AAA+_ATPase"/>
</dbReference>
<keyword evidence="5" id="KW-0547">Nucleotide-binding</keyword>
<dbReference type="SUPFAM" id="SSF52540">
    <property type="entry name" value="P-loop containing nucleoside triphosphate hydrolases"/>
    <property type="match status" value="1"/>
</dbReference>
<comment type="subcellular location">
    <subcellularLocation>
        <location evidence="1">Cell inner membrane</location>
        <topology evidence="1">Peripheral membrane protein</topology>
    </subcellularLocation>
</comment>
<name>A0A917WNN8_9RHOB</name>
<evidence type="ECO:0000313" key="10">
    <source>
        <dbReference type="Proteomes" id="UP000649829"/>
    </source>
</evidence>
<feature type="domain" description="ABC transporter" evidence="8">
    <location>
        <begin position="8"/>
        <end position="257"/>
    </location>
</feature>
<reference evidence="9" key="2">
    <citation type="submission" date="2020-09" db="EMBL/GenBank/DDBJ databases">
        <authorList>
            <person name="Sun Q."/>
            <person name="Zhou Y."/>
        </authorList>
    </citation>
    <scope>NUCLEOTIDE SEQUENCE</scope>
    <source>
        <strain evidence="9">CGMCC 1.6293</strain>
    </source>
</reference>
<dbReference type="Gene3D" id="3.40.50.300">
    <property type="entry name" value="P-loop containing nucleotide triphosphate hydrolases"/>
    <property type="match status" value="1"/>
</dbReference>
<evidence type="ECO:0000256" key="1">
    <source>
        <dbReference type="ARBA" id="ARBA00004417"/>
    </source>
</evidence>
<dbReference type="Pfam" id="PF08352">
    <property type="entry name" value="oligo_HPY"/>
    <property type="match status" value="1"/>
</dbReference>
<organism evidence="9 10">
    <name type="scientific">Pseudooceanicola nanhaiensis</name>
    <dbReference type="NCBI Taxonomy" id="375761"/>
    <lineage>
        <taxon>Bacteria</taxon>
        <taxon>Pseudomonadati</taxon>
        <taxon>Pseudomonadota</taxon>
        <taxon>Alphaproteobacteria</taxon>
        <taxon>Rhodobacterales</taxon>
        <taxon>Paracoccaceae</taxon>
        <taxon>Pseudooceanicola</taxon>
    </lineage>
</organism>
<dbReference type="RefSeq" id="WP_084178233.1">
    <property type="nucleotide sequence ID" value="NZ_BMLF01000009.1"/>
</dbReference>
<keyword evidence="7" id="KW-0472">Membrane</keyword>
<dbReference type="PANTHER" id="PTHR43297">
    <property type="entry name" value="OLIGOPEPTIDE TRANSPORT ATP-BINDING PROTEIN APPD"/>
    <property type="match status" value="1"/>
</dbReference>
<comment type="similarity">
    <text evidence="2">Belongs to the ABC transporter superfamily.</text>
</comment>
<dbReference type="InterPro" id="IPR050388">
    <property type="entry name" value="ABC_Ni/Peptide_Import"/>
</dbReference>
<evidence type="ECO:0000256" key="4">
    <source>
        <dbReference type="ARBA" id="ARBA00022475"/>
    </source>
</evidence>
<accession>A0A917WNN8</accession>
<keyword evidence="4" id="KW-1003">Cell membrane</keyword>
<dbReference type="FunFam" id="3.40.50.300:FF:000016">
    <property type="entry name" value="Oligopeptide ABC transporter ATP-binding component"/>
    <property type="match status" value="1"/>
</dbReference>
<dbReference type="CDD" id="cd03257">
    <property type="entry name" value="ABC_NikE_OppD_transporters"/>
    <property type="match status" value="1"/>
</dbReference>
<dbReference type="PROSITE" id="PS00211">
    <property type="entry name" value="ABC_TRANSPORTER_1"/>
    <property type="match status" value="1"/>
</dbReference>
<dbReference type="PANTHER" id="PTHR43297:SF2">
    <property type="entry name" value="DIPEPTIDE TRANSPORT ATP-BINDING PROTEIN DPPD"/>
    <property type="match status" value="1"/>
</dbReference>
<dbReference type="InterPro" id="IPR003439">
    <property type="entry name" value="ABC_transporter-like_ATP-bd"/>
</dbReference>
<dbReference type="GO" id="GO:0015833">
    <property type="term" value="P:peptide transport"/>
    <property type="evidence" value="ECO:0007669"/>
    <property type="project" value="InterPro"/>
</dbReference>
<dbReference type="InterPro" id="IPR027417">
    <property type="entry name" value="P-loop_NTPase"/>
</dbReference>
<dbReference type="GO" id="GO:0005524">
    <property type="term" value="F:ATP binding"/>
    <property type="evidence" value="ECO:0007669"/>
    <property type="project" value="UniProtKB-KW"/>
</dbReference>
<dbReference type="EMBL" id="BMLF01000009">
    <property type="protein sequence ID" value="GGM16937.1"/>
    <property type="molecule type" value="Genomic_DNA"/>
</dbReference>
<evidence type="ECO:0000256" key="3">
    <source>
        <dbReference type="ARBA" id="ARBA00022448"/>
    </source>
</evidence>
<reference evidence="9" key="1">
    <citation type="journal article" date="2014" name="Int. J. Syst. Evol. Microbiol.">
        <title>Complete genome sequence of Corynebacterium casei LMG S-19264T (=DSM 44701T), isolated from a smear-ripened cheese.</title>
        <authorList>
            <consortium name="US DOE Joint Genome Institute (JGI-PGF)"/>
            <person name="Walter F."/>
            <person name="Albersmeier A."/>
            <person name="Kalinowski J."/>
            <person name="Ruckert C."/>
        </authorList>
    </citation>
    <scope>NUCLEOTIDE SEQUENCE</scope>
    <source>
        <strain evidence="9">CGMCC 1.6293</strain>
    </source>
</reference>
<dbReference type="GO" id="GO:0016887">
    <property type="term" value="F:ATP hydrolysis activity"/>
    <property type="evidence" value="ECO:0007669"/>
    <property type="project" value="InterPro"/>
</dbReference>
<keyword evidence="6 9" id="KW-0067">ATP-binding</keyword>
<proteinExistence type="inferred from homology"/>
<gene>
    <name evidence="9" type="ORF">GCM10011534_43670</name>
</gene>
<keyword evidence="3" id="KW-0813">Transport</keyword>
<evidence type="ECO:0000256" key="6">
    <source>
        <dbReference type="ARBA" id="ARBA00022840"/>
    </source>
</evidence>
<dbReference type="InterPro" id="IPR017871">
    <property type="entry name" value="ABC_transporter-like_CS"/>
</dbReference>
<evidence type="ECO:0000256" key="2">
    <source>
        <dbReference type="ARBA" id="ARBA00005417"/>
    </source>
</evidence>
<evidence type="ECO:0000256" key="5">
    <source>
        <dbReference type="ARBA" id="ARBA00022741"/>
    </source>
</evidence>
<protein>
    <submittedName>
        <fullName evidence="9">ABC transporter ATP-binding protein</fullName>
    </submittedName>
</protein>
<evidence type="ECO:0000259" key="8">
    <source>
        <dbReference type="PROSITE" id="PS50893"/>
    </source>
</evidence>
<dbReference type="GO" id="GO:0055085">
    <property type="term" value="P:transmembrane transport"/>
    <property type="evidence" value="ECO:0007669"/>
    <property type="project" value="UniProtKB-ARBA"/>
</dbReference>
<comment type="caution">
    <text evidence="9">The sequence shown here is derived from an EMBL/GenBank/DDBJ whole genome shotgun (WGS) entry which is preliminary data.</text>
</comment>
<keyword evidence="10" id="KW-1185">Reference proteome</keyword>
<dbReference type="AlphaFoldDB" id="A0A917WNN8"/>
<dbReference type="PROSITE" id="PS50893">
    <property type="entry name" value="ABC_TRANSPORTER_2"/>
    <property type="match status" value="1"/>
</dbReference>
<dbReference type="Proteomes" id="UP000649829">
    <property type="component" value="Unassembled WGS sequence"/>
</dbReference>
<evidence type="ECO:0000313" key="9">
    <source>
        <dbReference type="EMBL" id="GGM16937.1"/>
    </source>
</evidence>
<sequence length="338" mass="36184">MTAPLLDIRDLRISFQARDGQWAEALCGIDLSLEPGKVLGIVGESGSGKSIAMMAFLQLLPRGTRVEGSAKFRGEELIGMAPARIRKIRGKAIGCIFQDPLSAFNPVKTLGQQVVEAIRLHDRTISKRDALKEAERLFELVAIPQPARRVRQYPHEFSGGMRQRAMIAMALANKPDLLIADEPTTALDVTVQAQILDLLGELREELGIGMVLITHDLGVVAGIADEIAVMYGGSVVERGATEPVFYETAHPYTAGLIGAVPTLDGTGALRQIEGTPPSIFSRPPGCAFHPRCGRAGAPCPVDTPRLLDRGGTACACHFPLTETAEAVRPARVLDGDPA</sequence>
<dbReference type="NCBIfam" id="TIGR01727">
    <property type="entry name" value="oligo_HPY"/>
    <property type="match status" value="1"/>
</dbReference>
<dbReference type="InterPro" id="IPR013563">
    <property type="entry name" value="Oligopep_ABC_C"/>
</dbReference>